<reference evidence="8" key="1">
    <citation type="submission" date="2018-09" db="EMBL/GenBank/DDBJ databases">
        <title>Complete genome sequence of thermophilic cyanobacteria strain Thermosynechococcus elongatus PKUAC-SCTE542.</title>
        <authorList>
            <person name="Liang Y."/>
            <person name="Tang J."/>
            <person name="Daroch M."/>
        </authorList>
    </citation>
    <scope>NUCLEOTIDE SEQUENCE [LARGE SCALE GENOMIC DNA]</scope>
    <source>
        <strain evidence="8">E542</strain>
    </source>
</reference>
<dbReference type="EMBL" id="CP032152">
    <property type="protein sequence ID" value="AXY68526.1"/>
    <property type="molecule type" value="Genomic_DNA"/>
</dbReference>
<protein>
    <submittedName>
        <fullName evidence="7">AI-2E family transporter</fullName>
    </submittedName>
</protein>
<dbReference type="Proteomes" id="UP000261812">
    <property type="component" value="Chromosome"/>
</dbReference>
<name>A0A3B7MN81_9CYAN</name>
<keyword evidence="4" id="KW-1133">Transmembrane helix</keyword>
<dbReference type="PANTHER" id="PTHR21716">
    <property type="entry name" value="TRANSMEMBRANE PROTEIN"/>
    <property type="match status" value="1"/>
</dbReference>
<evidence type="ECO:0000256" key="1">
    <source>
        <dbReference type="ARBA" id="ARBA00004141"/>
    </source>
</evidence>
<evidence type="ECO:0000313" key="7">
    <source>
        <dbReference type="EMBL" id="AXY68526.1"/>
    </source>
</evidence>
<accession>A0A3B7MN81</accession>
<evidence type="ECO:0000256" key="4">
    <source>
        <dbReference type="ARBA" id="ARBA00022989"/>
    </source>
</evidence>
<feature type="compositionally biased region" description="Pro residues" evidence="6">
    <location>
        <begin position="352"/>
        <end position="362"/>
    </location>
</feature>
<evidence type="ECO:0000256" key="3">
    <source>
        <dbReference type="ARBA" id="ARBA00022692"/>
    </source>
</evidence>
<proteinExistence type="inferred from homology"/>
<evidence type="ECO:0000256" key="5">
    <source>
        <dbReference type="ARBA" id="ARBA00023136"/>
    </source>
</evidence>
<evidence type="ECO:0000256" key="2">
    <source>
        <dbReference type="ARBA" id="ARBA00009773"/>
    </source>
</evidence>
<keyword evidence="5" id="KW-0472">Membrane</keyword>
<gene>
    <name evidence="7" type="ORF">D3A95_12020</name>
</gene>
<keyword evidence="8" id="KW-1185">Reference proteome</keyword>
<dbReference type="Pfam" id="PF01594">
    <property type="entry name" value="AI-2E_transport"/>
    <property type="match status" value="1"/>
</dbReference>
<sequence length="379" mass="41821">MTFGQWIGLLVLGVCLYILWEIRQVLLLVFLAVVLATALNWLQLRLQHWGLQRGRAIAISISLTFLIIFGFFWMIIPPFLREAQQLGVLIPKGLGRVEAWLDEIAYLLPSSGFDDTPVINRLIMQLEPFLEQIFNNFFALFSNTLAVLLNTLLVLVLTVMLVLDPQPYRRGFIRLFPAFYRSRIDTILTESEQALLAWLAGTGLNMLVIGVVSGIVLALLGVRLVLANAFLAGLLEAIPNIGPALSVIPPMIIAFIDNPWRAVAVLIAYIVIQQLEQYLLVPVVMAKQVELLPAVTLVSQIVFAIFFGFLGLLLALPLVIVGQIWFTEIVLKDILDRWQPSPPPEASTAPILPLPPPPPPAAADPAASDAISEDGSIET</sequence>
<dbReference type="RefSeq" id="WP_181495204.1">
    <property type="nucleotide sequence ID" value="NZ_CP032152.1"/>
</dbReference>
<dbReference type="AlphaFoldDB" id="A0A3B7MN81"/>
<comment type="subcellular location">
    <subcellularLocation>
        <location evidence="1">Membrane</location>
        <topology evidence="1">Multi-pass membrane protein</topology>
    </subcellularLocation>
</comment>
<dbReference type="GO" id="GO:0055085">
    <property type="term" value="P:transmembrane transport"/>
    <property type="evidence" value="ECO:0007669"/>
    <property type="project" value="TreeGrafter"/>
</dbReference>
<organism evidence="7 8">
    <name type="scientific">Thermosynechococcus sichuanensis E542</name>
    <dbReference type="NCBI Taxonomy" id="2016101"/>
    <lineage>
        <taxon>Bacteria</taxon>
        <taxon>Bacillati</taxon>
        <taxon>Cyanobacteriota</taxon>
        <taxon>Cyanophyceae</taxon>
        <taxon>Acaryochloridales</taxon>
        <taxon>Thermosynechococcaceae</taxon>
        <taxon>Thermosynechococcus</taxon>
        <taxon>Thermosynechococcus sichuanensis</taxon>
    </lineage>
</organism>
<evidence type="ECO:0000256" key="6">
    <source>
        <dbReference type="SAM" id="MobiDB-lite"/>
    </source>
</evidence>
<evidence type="ECO:0000313" key="8">
    <source>
        <dbReference type="Proteomes" id="UP000261812"/>
    </source>
</evidence>
<dbReference type="InterPro" id="IPR002549">
    <property type="entry name" value="AI-2E-like"/>
</dbReference>
<feature type="region of interest" description="Disordered" evidence="6">
    <location>
        <begin position="341"/>
        <end position="379"/>
    </location>
</feature>
<dbReference type="PANTHER" id="PTHR21716:SF62">
    <property type="entry name" value="TRANSPORT PROTEIN YDBI-RELATED"/>
    <property type="match status" value="1"/>
</dbReference>
<comment type="similarity">
    <text evidence="2">Belongs to the autoinducer-2 exporter (AI-2E) (TC 2.A.86) family.</text>
</comment>
<dbReference type="GO" id="GO:0016020">
    <property type="term" value="C:membrane"/>
    <property type="evidence" value="ECO:0007669"/>
    <property type="project" value="UniProtKB-SubCell"/>
</dbReference>
<dbReference type="KEGG" id="tsq:D3A95_12020"/>
<keyword evidence="3" id="KW-0812">Transmembrane</keyword>